<dbReference type="EMBL" id="LOTN01000017">
    <property type="protein sequence ID" value="KUZ93489.1"/>
    <property type="molecule type" value="Genomic_DNA"/>
</dbReference>
<accession>A0A102LGD4</accession>
<feature type="active site" description="Proton donor" evidence="3">
    <location>
        <position position="160"/>
    </location>
</feature>
<evidence type="ECO:0000256" key="3">
    <source>
        <dbReference type="PIRSR" id="PIRSR633199-1"/>
    </source>
</evidence>
<evidence type="ECO:0000313" key="4">
    <source>
        <dbReference type="EMBL" id="KUZ93489.1"/>
    </source>
</evidence>
<comment type="similarity">
    <text evidence="1">Belongs to the DDAH family.</text>
</comment>
<name>A0A102LGD4_9BURK</name>
<dbReference type="AlphaFoldDB" id="A0A102LGD4"/>
<dbReference type="GO" id="GO:0006525">
    <property type="term" value="P:arginine metabolic process"/>
    <property type="evidence" value="ECO:0007669"/>
    <property type="project" value="TreeGrafter"/>
</dbReference>
<organism evidence="4 5">
    <name type="scientific">Burkholderia ubonensis</name>
    <dbReference type="NCBI Taxonomy" id="101571"/>
    <lineage>
        <taxon>Bacteria</taxon>
        <taxon>Pseudomonadati</taxon>
        <taxon>Pseudomonadota</taxon>
        <taxon>Betaproteobacteria</taxon>
        <taxon>Burkholderiales</taxon>
        <taxon>Burkholderiaceae</taxon>
        <taxon>Burkholderia</taxon>
        <taxon>Burkholderia cepacia complex</taxon>
    </lineage>
</organism>
<dbReference type="GO" id="GO:0016403">
    <property type="term" value="F:dimethylargininase activity"/>
    <property type="evidence" value="ECO:0007669"/>
    <property type="project" value="TreeGrafter"/>
</dbReference>
<evidence type="ECO:0000256" key="2">
    <source>
        <dbReference type="ARBA" id="ARBA00022801"/>
    </source>
</evidence>
<keyword evidence="4" id="KW-0808">Transferase</keyword>
<reference evidence="4 5" key="1">
    <citation type="submission" date="2015-11" db="EMBL/GenBank/DDBJ databases">
        <title>Expanding the genomic diversity of Burkholderia species for the development of highly accurate diagnostics.</title>
        <authorList>
            <person name="Sahl J."/>
            <person name="Keim P."/>
            <person name="Wagner D."/>
        </authorList>
    </citation>
    <scope>NUCLEOTIDE SEQUENCE [LARGE SCALE GENOMIC DNA]</scope>
    <source>
        <strain evidence="4 5">RF32-BP4</strain>
    </source>
</reference>
<dbReference type="InterPro" id="IPR033199">
    <property type="entry name" value="DDAH-like"/>
</dbReference>
<dbReference type="Proteomes" id="UP000065521">
    <property type="component" value="Unassembled WGS sequence"/>
</dbReference>
<protein>
    <submittedName>
        <fullName evidence="4">Amidinotransferase</fullName>
    </submittedName>
</protein>
<gene>
    <name evidence="4" type="ORF">WI38_09345</name>
</gene>
<dbReference type="PANTHER" id="PTHR12737:SF9">
    <property type="entry name" value="DIMETHYLARGININASE"/>
    <property type="match status" value="1"/>
</dbReference>
<dbReference type="GO" id="GO:0016740">
    <property type="term" value="F:transferase activity"/>
    <property type="evidence" value="ECO:0007669"/>
    <property type="project" value="UniProtKB-KW"/>
</dbReference>
<evidence type="ECO:0000313" key="5">
    <source>
        <dbReference type="Proteomes" id="UP000065521"/>
    </source>
</evidence>
<dbReference type="RefSeq" id="WP_059616858.1">
    <property type="nucleotide sequence ID" value="NZ_LOTK01000014.1"/>
</dbReference>
<dbReference type="SUPFAM" id="SSF55909">
    <property type="entry name" value="Pentein"/>
    <property type="match status" value="1"/>
</dbReference>
<proteinExistence type="inferred from homology"/>
<sequence length="252" mass="26873">MQFTQAIVRRPAASCATGLTTAQLGAPDYDRTLTQFHAYCDTLRKLGVALVELPPLDAFPDAHFVEDVAVVTPEFAVVTRPGAPARRGETAHIEAPLAAHRDLLPMRDGRLDGGDVMLVGKRFYIGLTGRTDADGIAAFESLVAPYGYTVIAVPVGDGLHLKSVVNCVGDDTLLVNEALAGHAAFAGFRRIVVAPADEYAGNTLRVNDALITPAGYPRVHASLEPLGLPLHVIDTSEFRKMDGGLTCLSLRF</sequence>
<dbReference type="GO" id="GO:0000052">
    <property type="term" value="P:citrulline metabolic process"/>
    <property type="evidence" value="ECO:0007669"/>
    <property type="project" value="TreeGrafter"/>
</dbReference>
<dbReference type="Gene3D" id="3.75.10.10">
    <property type="entry name" value="L-arginine/glycine Amidinotransferase, Chain A"/>
    <property type="match status" value="1"/>
</dbReference>
<keyword evidence="2" id="KW-0378">Hydrolase</keyword>
<evidence type="ECO:0000256" key="1">
    <source>
        <dbReference type="ARBA" id="ARBA00008532"/>
    </source>
</evidence>
<feature type="active site" description="Nucleophile" evidence="3">
    <location>
        <position position="247"/>
    </location>
</feature>
<dbReference type="GO" id="GO:0045429">
    <property type="term" value="P:positive regulation of nitric oxide biosynthetic process"/>
    <property type="evidence" value="ECO:0007669"/>
    <property type="project" value="TreeGrafter"/>
</dbReference>
<dbReference type="GO" id="GO:0016597">
    <property type="term" value="F:amino acid binding"/>
    <property type="evidence" value="ECO:0007669"/>
    <property type="project" value="TreeGrafter"/>
</dbReference>
<dbReference type="PANTHER" id="PTHR12737">
    <property type="entry name" value="DIMETHYLARGININE DIMETHYLAMINOHYDROLASE"/>
    <property type="match status" value="1"/>
</dbReference>
<comment type="caution">
    <text evidence="4">The sequence shown here is derived from an EMBL/GenBank/DDBJ whole genome shotgun (WGS) entry which is preliminary data.</text>
</comment>